<dbReference type="OrthoDB" id="421931at2759"/>
<evidence type="ECO:0000313" key="2">
    <source>
        <dbReference type="EMBL" id="CAE7385994.1"/>
    </source>
</evidence>
<comment type="caution">
    <text evidence="2">The sequence shown here is derived from an EMBL/GenBank/DDBJ whole genome shotgun (WGS) entry which is preliminary data.</text>
</comment>
<keyword evidence="3" id="KW-1185">Reference proteome</keyword>
<evidence type="ECO:0000313" key="3">
    <source>
        <dbReference type="Proteomes" id="UP000649617"/>
    </source>
</evidence>
<dbReference type="Proteomes" id="UP000649617">
    <property type="component" value="Unassembled WGS sequence"/>
</dbReference>
<keyword evidence="1" id="KW-1133">Transmembrane helix</keyword>
<reference evidence="2" key="1">
    <citation type="submission" date="2021-02" db="EMBL/GenBank/DDBJ databases">
        <authorList>
            <person name="Dougan E. K."/>
            <person name="Rhodes N."/>
            <person name="Thang M."/>
            <person name="Chan C."/>
        </authorList>
    </citation>
    <scope>NUCLEOTIDE SEQUENCE</scope>
</reference>
<sequence>MAPVGNCRSRSSRWQAGESVRYLVPLVLCAFFVISGLSSYAFFTNKFSKLGWTTKLSSRQQTVRRVVAAPPAQTAPPVSEPPARKSRSGQWLECLIQHALQSQAHKKHAEVWILRRGHFNFFRSRFLALRGFHAWSSKAELKCRERGMDSEMRCVQCVRLLHGGFYGHMGVAVPAHPPQRAVMGCLGLSQVLNVTCNPEDDQTCGSWDANPTRQFAFCNTMSVNYEDLSSEEQ</sequence>
<dbReference type="EMBL" id="CAJNIZ010016446">
    <property type="protein sequence ID" value="CAE7385994.1"/>
    <property type="molecule type" value="Genomic_DNA"/>
</dbReference>
<protein>
    <submittedName>
        <fullName evidence="2">Uncharacterized protein</fullName>
    </submittedName>
</protein>
<feature type="transmembrane region" description="Helical" evidence="1">
    <location>
        <begin position="22"/>
        <end position="43"/>
    </location>
</feature>
<gene>
    <name evidence="2" type="ORF">SPIL2461_LOCUS9446</name>
</gene>
<keyword evidence="1" id="KW-0812">Transmembrane</keyword>
<evidence type="ECO:0000256" key="1">
    <source>
        <dbReference type="SAM" id="Phobius"/>
    </source>
</evidence>
<dbReference type="AlphaFoldDB" id="A0A812Q0G2"/>
<accession>A0A812Q0G2</accession>
<organism evidence="2 3">
    <name type="scientific">Symbiodinium pilosum</name>
    <name type="common">Dinoflagellate</name>
    <dbReference type="NCBI Taxonomy" id="2952"/>
    <lineage>
        <taxon>Eukaryota</taxon>
        <taxon>Sar</taxon>
        <taxon>Alveolata</taxon>
        <taxon>Dinophyceae</taxon>
        <taxon>Suessiales</taxon>
        <taxon>Symbiodiniaceae</taxon>
        <taxon>Symbiodinium</taxon>
    </lineage>
</organism>
<proteinExistence type="predicted"/>
<keyword evidence="1" id="KW-0472">Membrane</keyword>
<name>A0A812Q0G2_SYMPI</name>